<evidence type="ECO:0000313" key="2">
    <source>
        <dbReference type="Proteomes" id="UP000053732"/>
    </source>
</evidence>
<name>A0A0G4NZS0_PENC3</name>
<proteinExistence type="predicted"/>
<evidence type="ECO:0000313" key="1">
    <source>
        <dbReference type="EMBL" id="CRL19557.1"/>
    </source>
</evidence>
<organism evidence="1 2">
    <name type="scientific">Penicillium camemberti (strain FM 013)</name>
    <dbReference type="NCBI Taxonomy" id="1429867"/>
    <lineage>
        <taxon>Eukaryota</taxon>
        <taxon>Fungi</taxon>
        <taxon>Dikarya</taxon>
        <taxon>Ascomycota</taxon>
        <taxon>Pezizomycotina</taxon>
        <taxon>Eurotiomycetes</taxon>
        <taxon>Eurotiomycetidae</taxon>
        <taxon>Eurotiales</taxon>
        <taxon>Aspergillaceae</taxon>
        <taxon>Penicillium</taxon>
    </lineage>
</organism>
<keyword evidence="2" id="KW-1185">Reference proteome</keyword>
<dbReference type="AlphaFoldDB" id="A0A0G4NZS0"/>
<protein>
    <submittedName>
        <fullName evidence="1">Str. FM013</fullName>
    </submittedName>
</protein>
<dbReference type="EMBL" id="HG793136">
    <property type="protein sequence ID" value="CRL19557.1"/>
    <property type="molecule type" value="Genomic_DNA"/>
</dbReference>
<dbReference type="Proteomes" id="UP000053732">
    <property type="component" value="Unassembled WGS sequence"/>
</dbReference>
<accession>A0A0G4NZS0</accession>
<gene>
    <name evidence="1" type="ORF">PCAMFM013_S003g000348</name>
</gene>
<sequence>MFLDHRRPGGSAVAGHRKTLACLESLPVDHVHYRLSKSTIPSRAFPVDLVQQTESGLPSRSAATTRSQSSRAKVLLRKYEECCTMVPKLGRRIGRARAMLDLVENVPVVCSGNSFSVIADKDIQLVRAIWHQLYDRLGLDVPFSRFASSGNCTAAGRRLTFGNCQERCDQGPQLKKRIERCQDAIQLIRLQSLSMDCVLGDNEIAFHQDVWLRIYSRLGLEIPFPGFSNGQADNA</sequence>
<reference evidence="1 2" key="1">
    <citation type="journal article" date="2014" name="Nat. Commun.">
        <title>Multiple recent horizontal transfers of a large genomic region in cheese making fungi.</title>
        <authorList>
            <person name="Cheeseman K."/>
            <person name="Ropars J."/>
            <person name="Renault P."/>
            <person name="Dupont J."/>
            <person name="Gouzy J."/>
            <person name="Branca A."/>
            <person name="Abraham A.L."/>
            <person name="Ceppi M."/>
            <person name="Conseiller E."/>
            <person name="Debuchy R."/>
            <person name="Malagnac F."/>
            <person name="Goarin A."/>
            <person name="Silar P."/>
            <person name="Lacoste S."/>
            <person name="Sallet E."/>
            <person name="Bensimon A."/>
            <person name="Giraud T."/>
            <person name="Brygoo Y."/>
        </authorList>
    </citation>
    <scope>NUCLEOTIDE SEQUENCE [LARGE SCALE GENOMIC DNA]</scope>
    <source>
        <strain evidence="2">FM 013</strain>
    </source>
</reference>